<evidence type="ECO:0000313" key="2">
    <source>
        <dbReference type="Proteomes" id="UP001056778"/>
    </source>
</evidence>
<dbReference type="EMBL" id="CM043016">
    <property type="protein sequence ID" value="KAI4468037.1"/>
    <property type="molecule type" value="Genomic_DNA"/>
</dbReference>
<comment type="caution">
    <text evidence="1">The sequence shown here is derived from an EMBL/GenBank/DDBJ whole genome shotgun (WGS) entry which is preliminary data.</text>
</comment>
<dbReference type="Proteomes" id="UP001056778">
    <property type="component" value="Chromosome 2"/>
</dbReference>
<name>A0ACB9TMG6_HOLOL</name>
<evidence type="ECO:0000313" key="1">
    <source>
        <dbReference type="EMBL" id="KAI4468037.1"/>
    </source>
</evidence>
<protein>
    <submittedName>
        <fullName evidence="1">Uncharacterized protein</fullName>
    </submittedName>
</protein>
<gene>
    <name evidence="1" type="ORF">MML48_2g00008994</name>
</gene>
<organism evidence="1 2">
    <name type="scientific">Holotrichia oblita</name>
    <name type="common">Chafer beetle</name>
    <dbReference type="NCBI Taxonomy" id="644536"/>
    <lineage>
        <taxon>Eukaryota</taxon>
        <taxon>Metazoa</taxon>
        <taxon>Ecdysozoa</taxon>
        <taxon>Arthropoda</taxon>
        <taxon>Hexapoda</taxon>
        <taxon>Insecta</taxon>
        <taxon>Pterygota</taxon>
        <taxon>Neoptera</taxon>
        <taxon>Endopterygota</taxon>
        <taxon>Coleoptera</taxon>
        <taxon>Polyphaga</taxon>
        <taxon>Scarabaeiformia</taxon>
        <taxon>Scarabaeidae</taxon>
        <taxon>Melolonthinae</taxon>
        <taxon>Holotrichia</taxon>
    </lineage>
</organism>
<sequence length="238" mass="28077">MSRRPVLDLAQFYTWLVMGLCMQLVRGKNYKSIEHRFLIPGHTHLPSDRDFALMEKHKKYINQVYSPEEWYDIVRKSNRKSPFEVIVMQQDWFFSFEEISLPKKTVTIDKQPLNFKEVRFFKFESAHPNTIFVKYTLNGVFEPVNIGKRGTRLVNQISPNHLKTKYNELIKLNEKKNNDLNKLLKYIPPIRQKLFTDIIGDRTLVTEETIDAVQEDDIENIDGDVTADIVIENGLDIW</sequence>
<keyword evidence="2" id="KW-1185">Reference proteome</keyword>
<accession>A0ACB9TMG6</accession>
<reference evidence="1" key="1">
    <citation type="submission" date="2022-04" db="EMBL/GenBank/DDBJ databases">
        <title>Chromosome-scale genome assembly of Holotrichia oblita Faldermann.</title>
        <authorList>
            <person name="Rongchong L."/>
        </authorList>
    </citation>
    <scope>NUCLEOTIDE SEQUENCE</scope>
    <source>
        <strain evidence="1">81SQS9</strain>
    </source>
</reference>
<proteinExistence type="predicted"/>